<dbReference type="PROSITE" id="PS51500">
    <property type="entry name" value="SIN"/>
    <property type="match status" value="1"/>
</dbReference>
<dbReference type="GO" id="GO:0046983">
    <property type="term" value="F:protein dimerization activity"/>
    <property type="evidence" value="ECO:0007669"/>
    <property type="project" value="InterPro"/>
</dbReference>
<dbReference type="OrthoDB" id="2939482at2"/>
<name>A0A1I1YSS3_9BACI</name>
<keyword evidence="3" id="KW-1185">Reference proteome</keyword>
<dbReference type="SUPFAM" id="SSF47406">
    <property type="entry name" value="SinR repressor dimerisation domain-like"/>
    <property type="match status" value="1"/>
</dbReference>
<gene>
    <name evidence="2" type="ORF">SAMN05216238_11092</name>
</gene>
<dbReference type="InterPro" id="IPR010981">
    <property type="entry name" value="SinR/SinI_dimer_dom"/>
</dbReference>
<dbReference type="Proteomes" id="UP000199474">
    <property type="component" value="Unassembled WGS sequence"/>
</dbReference>
<proteinExistence type="predicted"/>
<organism evidence="2 3">
    <name type="scientific">Lentibacillus persicus</name>
    <dbReference type="NCBI Taxonomy" id="640948"/>
    <lineage>
        <taxon>Bacteria</taxon>
        <taxon>Bacillati</taxon>
        <taxon>Bacillota</taxon>
        <taxon>Bacilli</taxon>
        <taxon>Bacillales</taxon>
        <taxon>Bacillaceae</taxon>
        <taxon>Lentibacillus</taxon>
    </lineage>
</organism>
<evidence type="ECO:0000313" key="2">
    <source>
        <dbReference type="EMBL" id="SFE22596.1"/>
    </source>
</evidence>
<dbReference type="STRING" id="640948.SAMN05216238_11092"/>
<evidence type="ECO:0000313" key="3">
    <source>
        <dbReference type="Proteomes" id="UP000199474"/>
    </source>
</evidence>
<dbReference type="RefSeq" id="WP_090086466.1">
    <property type="nucleotide sequence ID" value="NZ_FOMR01000010.1"/>
</dbReference>
<accession>A0A1I1YSS3</accession>
<sequence>MQNHFLIELDEEWIVLIKEAKAAGLTVEEIRAFLVTDNPKKFFFV</sequence>
<dbReference type="Pfam" id="PF08671">
    <property type="entry name" value="SinI"/>
    <property type="match status" value="1"/>
</dbReference>
<protein>
    <submittedName>
        <fullName evidence="2">Anti-repressor SinI</fullName>
    </submittedName>
</protein>
<feature type="domain" description="Sin" evidence="1">
    <location>
        <begin position="1"/>
        <end position="38"/>
    </location>
</feature>
<evidence type="ECO:0000259" key="1">
    <source>
        <dbReference type="PROSITE" id="PS51500"/>
    </source>
</evidence>
<reference evidence="3" key="1">
    <citation type="submission" date="2016-10" db="EMBL/GenBank/DDBJ databases">
        <authorList>
            <person name="Varghese N."/>
            <person name="Submissions S."/>
        </authorList>
    </citation>
    <scope>NUCLEOTIDE SEQUENCE [LARGE SCALE GENOMIC DNA]</scope>
    <source>
        <strain evidence="3">DSM 22530</strain>
    </source>
</reference>
<dbReference type="AlphaFoldDB" id="A0A1I1YSS3"/>
<dbReference type="GO" id="GO:0006355">
    <property type="term" value="P:regulation of DNA-templated transcription"/>
    <property type="evidence" value="ECO:0007669"/>
    <property type="project" value="InterPro"/>
</dbReference>
<dbReference type="InterPro" id="IPR036281">
    <property type="entry name" value="SinR/SinI_dimer_dom_sf"/>
</dbReference>
<dbReference type="EMBL" id="FOMR01000010">
    <property type="protein sequence ID" value="SFE22596.1"/>
    <property type="molecule type" value="Genomic_DNA"/>
</dbReference>